<organism evidence="2 3">
    <name type="scientific">Ferrimonas sediminum</name>
    <dbReference type="NCBI Taxonomy" id="718193"/>
    <lineage>
        <taxon>Bacteria</taxon>
        <taxon>Pseudomonadati</taxon>
        <taxon>Pseudomonadota</taxon>
        <taxon>Gammaproteobacteria</taxon>
        <taxon>Alteromonadales</taxon>
        <taxon>Ferrimonadaceae</taxon>
        <taxon>Ferrimonas</taxon>
    </lineage>
</organism>
<dbReference type="RefSeq" id="WP_090361759.1">
    <property type="nucleotide sequence ID" value="NZ_FNEM01000002.1"/>
</dbReference>
<keyword evidence="3" id="KW-1185">Reference proteome</keyword>
<dbReference type="Proteomes" id="UP000199527">
    <property type="component" value="Unassembled WGS sequence"/>
</dbReference>
<reference evidence="3" key="1">
    <citation type="submission" date="2016-10" db="EMBL/GenBank/DDBJ databases">
        <authorList>
            <person name="Varghese N."/>
            <person name="Submissions S."/>
        </authorList>
    </citation>
    <scope>NUCLEOTIDE SEQUENCE [LARGE SCALE GENOMIC DNA]</scope>
    <source>
        <strain evidence="3">DSM 23317</strain>
    </source>
</reference>
<gene>
    <name evidence="2" type="ORF">SAMN04488540_102129</name>
</gene>
<evidence type="ECO:0000259" key="1">
    <source>
        <dbReference type="Pfam" id="PF02036"/>
    </source>
</evidence>
<name>A0A1G8LPA4_9GAMM</name>
<dbReference type="InterPro" id="IPR036527">
    <property type="entry name" value="SCP2_sterol-bd_dom_sf"/>
</dbReference>
<feature type="domain" description="SCP2" evidence="1">
    <location>
        <begin position="29"/>
        <end position="119"/>
    </location>
</feature>
<proteinExistence type="predicted"/>
<accession>A0A1G8LPA4</accession>
<sequence>MTHSLPHFTPPLTPIALVLQQVLKLRFDALLRQGELNFLEGKRIAIQLRGMPMAVSLGLTAGAWQIDWADGSEDALLDGSLSAFTFLAFGQGDADGLFFQRQLEMSGETELAMELKALLGRVSLLPPLPESLLPWCRRLLKGPFG</sequence>
<evidence type="ECO:0000313" key="3">
    <source>
        <dbReference type="Proteomes" id="UP000199527"/>
    </source>
</evidence>
<dbReference type="EMBL" id="FNEM01000002">
    <property type="protein sequence ID" value="SDI57549.1"/>
    <property type="molecule type" value="Genomic_DNA"/>
</dbReference>
<protein>
    <submittedName>
        <fullName evidence="2">Predicted lipid carrier protein YhbT, contains SCP2 domain</fullName>
    </submittedName>
</protein>
<dbReference type="InterPro" id="IPR003033">
    <property type="entry name" value="SCP2_sterol-bd_dom"/>
</dbReference>
<dbReference type="Pfam" id="PF02036">
    <property type="entry name" value="SCP2"/>
    <property type="match status" value="1"/>
</dbReference>
<dbReference type="AlphaFoldDB" id="A0A1G8LPA4"/>
<dbReference type="SUPFAM" id="SSF55718">
    <property type="entry name" value="SCP-like"/>
    <property type="match status" value="1"/>
</dbReference>
<dbReference type="OrthoDB" id="5292463at2"/>
<evidence type="ECO:0000313" key="2">
    <source>
        <dbReference type="EMBL" id="SDI57549.1"/>
    </source>
</evidence>